<organism evidence="3 4">
    <name type="scientific">Anaeramoeba flamelloides</name>
    <dbReference type="NCBI Taxonomy" id="1746091"/>
    <lineage>
        <taxon>Eukaryota</taxon>
        <taxon>Metamonada</taxon>
        <taxon>Anaeramoebidae</taxon>
        <taxon>Anaeramoeba</taxon>
    </lineage>
</organism>
<reference evidence="3" key="1">
    <citation type="submission" date="2022-08" db="EMBL/GenBank/DDBJ databases">
        <title>Novel sulfate-reducing endosymbionts in the free-living metamonad Anaeramoeba.</title>
        <authorList>
            <person name="Jerlstrom-Hultqvist J."/>
            <person name="Cepicka I."/>
            <person name="Gallot-Lavallee L."/>
            <person name="Salas-Leiva D."/>
            <person name="Curtis B.A."/>
            <person name="Zahonova K."/>
            <person name="Pipaliya S."/>
            <person name="Dacks J."/>
            <person name="Roger A.J."/>
        </authorList>
    </citation>
    <scope>NUCLEOTIDE SEQUENCE</scope>
    <source>
        <strain evidence="3">Schooner1</strain>
    </source>
</reference>
<evidence type="ECO:0000313" key="4">
    <source>
        <dbReference type="Proteomes" id="UP001150062"/>
    </source>
</evidence>
<sequence length="291" mass="33918">MQNYHICTTKRTFGWCFTTSCGLAFFLLFMPYILYMFTANTLSAPISEVYTMKQNLTHTSGNYHLGYTCNLDKSSHGEISVVIHPTSCECESLDRCVCEKRCEKQFTSDETYLGGVCDLGSENNITVSIFGDVRNITSEFNFNASAPYYIIVPIAYLVVFVTFLILFCTSICFQNNCTFRPTIDRKLLWKTTRYGTLWFTIFFQGLFCVFRVLLNWLFAPMALDVICAFVFFLHLIFFTFHGIKNRRFYEKYQNFEDEVDEDQEESDVFDDDTDHDQDGSDENEDDELEEF</sequence>
<accession>A0ABQ8XLZ7</accession>
<feature type="transmembrane region" description="Helical" evidence="2">
    <location>
        <begin position="148"/>
        <end position="173"/>
    </location>
</feature>
<protein>
    <submittedName>
        <fullName evidence="3">Amino acid permease</fullName>
    </submittedName>
</protein>
<keyword evidence="2" id="KW-1133">Transmembrane helix</keyword>
<evidence type="ECO:0000313" key="3">
    <source>
        <dbReference type="EMBL" id="KAJ6232364.1"/>
    </source>
</evidence>
<dbReference type="EMBL" id="JAOAOG010000292">
    <property type="protein sequence ID" value="KAJ6232364.1"/>
    <property type="molecule type" value="Genomic_DNA"/>
</dbReference>
<name>A0ABQ8XLZ7_9EUKA</name>
<keyword evidence="2" id="KW-0472">Membrane</keyword>
<evidence type="ECO:0000256" key="2">
    <source>
        <dbReference type="SAM" id="Phobius"/>
    </source>
</evidence>
<feature type="transmembrane region" description="Helical" evidence="2">
    <location>
        <begin position="220"/>
        <end position="243"/>
    </location>
</feature>
<dbReference type="Proteomes" id="UP001150062">
    <property type="component" value="Unassembled WGS sequence"/>
</dbReference>
<feature type="transmembrane region" description="Helical" evidence="2">
    <location>
        <begin position="12"/>
        <end position="35"/>
    </location>
</feature>
<comment type="caution">
    <text evidence="3">The sequence shown here is derived from an EMBL/GenBank/DDBJ whole genome shotgun (WGS) entry which is preliminary data.</text>
</comment>
<feature type="transmembrane region" description="Helical" evidence="2">
    <location>
        <begin position="194"/>
        <end position="214"/>
    </location>
</feature>
<gene>
    <name evidence="3" type="ORF">M0813_04886</name>
</gene>
<proteinExistence type="predicted"/>
<keyword evidence="2" id="KW-0812">Transmembrane</keyword>
<evidence type="ECO:0000256" key="1">
    <source>
        <dbReference type="SAM" id="MobiDB-lite"/>
    </source>
</evidence>
<keyword evidence="4" id="KW-1185">Reference proteome</keyword>
<feature type="region of interest" description="Disordered" evidence="1">
    <location>
        <begin position="258"/>
        <end position="291"/>
    </location>
</feature>